<comment type="caution">
    <text evidence="1">The sequence shown here is derived from an EMBL/GenBank/DDBJ whole genome shotgun (WGS) entry which is preliminary data.</text>
</comment>
<protein>
    <submittedName>
        <fullName evidence="1">Uncharacterized protein</fullName>
    </submittedName>
</protein>
<dbReference type="AlphaFoldDB" id="A0ABD2NG34"/>
<dbReference type="EMBL" id="JABFTP020000103">
    <property type="protein sequence ID" value="KAL3277524.1"/>
    <property type="molecule type" value="Genomic_DNA"/>
</dbReference>
<evidence type="ECO:0000313" key="2">
    <source>
        <dbReference type="Proteomes" id="UP001516400"/>
    </source>
</evidence>
<organism evidence="1 2">
    <name type="scientific">Cryptolaemus montrouzieri</name>
    <dbReference type="NCBI Taxonomy" id="559131"/>
    <lineage>
        <taxon>Eukaryota</taxon>
        <taxon>Metazoa</taxon>
        <taxon>Ecdysozoa</taxon>
        <taxon>Arthropoda</taxon>
        <taxon>Hexapoda</taxon>
        <taxon>Insecta</taxon>
        <taxon>Pterygota</taxon>
        <taxon>Neoptera</taxon>
        <taxon>Endopterygota</taxon>
        <taxon>Coleoptera</taxon>
        <taxon>Polyphaga</taxon>
        <taxon>Cucujiformia</taxon>
        <taxon>Coccinelloidea</taxon>
        <taxon>Coccinellidae</taxon>
        <taxon>Scymninae</taxon>
        <taxon>Scymnini</taxon>
        <taxon>Cryptolaemus</taxon>
    </lineage>
</organism>
<gene>
    <name evidence="1" type="ORF">HHI36_012869</name>
</gene>
<keyword evidence="2" id="KW-1185">Reference proteome</keyword>
<accession>A0ABD2NG34</accession>
<proteinExistence type="predicted"/>
<evidence type="ECO:0000313" key="1">
    <source>
        <dbReference type="EMBL" id="KAL3277524.1"/>
    </source>
</evidence>
<name>A0ABD2NG34_9CUCU</name>
<reference evidence="1 2" key="1">
    <citation type="journal article" date="2021" name="BMC Biol.">
        <title>Horizontally acquired antibacterial genes associated with adaptive radiation of ladybird beetles.</title>
        <authorList>
            <person name="Li H.S."/>
            <person name="Tang X.F."/>
            <person name="Huang Y.H."/>
            <person name="Xu Z.Y."/>
            <person name="Chen M.L."/>
            <person name="Du X.Y."/>
            <person name="Qiu B.Y."/>
            <person name="Chen P.T."/>
            <person name="Zhang W."/>
            <person name="Slipinski A."/>
            <person name="Escalona H.E."/>
            <person name="Waterhouse R.M."/>
            <person name="Zwick A."/>
            <person name="Pang H."/>
        </authorList>
    </citation>
    <scope>NUCLEOTIDE SEQUENCE [LARGE SCALE GENOMIC DNA]</scope>
    <source>
        <strain evidence="1">SYSU2018</strain>
    </source>
</reference>
<sequence length="168" mass="18112">MQVPAIVVSTGGSDNPVNSFPLSVGRSEGAAVAKSVSVGARSTTVAASFSANTKTNPSTSVHVAANVSNLVVYGSLNTNKDHSRLRRRRIKDQFISKNVYVLSGSRAKLKPITKNTWLYVVTLDQNTKCSDIMAVLNEVDENAVFSVGQITQSKSKKNKSFSKIDFRC</sequence>
<dbReference type="Proteomes" id="UP001516400">
    <property type="component" value="Unassembled WGS sequence"/>
</dbReference>